<dbReference type="AlphaFoldDB" id="A0A176WKE6"/>
<gene>
    <name evidence="1" type="ORF">AXG93_4123s1090</name>
</gene>
<reference evidence="1" key="1">
    <citation type="submission" date="2016-03" db="EMBL/GenBank/DDBJ databases">
        <title>Mechanisms controlling the formation of the plant cell surface in tip-growing cells are functionally conserved among land plants.</title>
        <authorList>
            <person name="Honkanen S."/>
            <person name="Jones V.A."/>
            <person name="Morieri G."/>
            <person name="Champion C."/>
            <person name="Hetherington A.J."/>
            <person name="Kelly S."/>
            <person name="Saint-Marcoux D."/>
            <person name="Proust H."/>
            <person name="Prescott H."/>
            <person name="Dolan L."/>
        </authorList>
    </citation>
    <scope>NUCLEOTIDE SEQUENCE [LARGE SCALE GENOMIC DNA]</scope>
    <source>
        <tissue evidence="1">Whole gametophyte</tissue>
    </source>
</reference>
<accession>A0A176WKE6</accession>
<organism evidence="1 2">
    <name type="scientific">Marchantia polymorpha subsp. ruderalis</name>
    <dbReference type="NCBI Taxonomy" id="1480154"/>
    <lineage>
        <taxon>Eukaryota</taxon>
        <taxon>Viridiplantae</taxon>
        <taxon>Streptophyta</taxon>
        <taxon>Embryophyta</taxon>
        <taxon>Marchantiophyta</taxon>
        <taxon>Marchantiopsida</taxon>
        <taxon>Marchantiidae</taxon>
        <taxon>Marchantiales</taxon>
        <taxon>Marchantiaceae</taxon>
        <taxon>Marchantia</taxon>
    </lineage>
</organism>
<evidence type="ECO:0008006" key="3">
    <source>
        <dbReference type="Google" id="ProtNLM"/>
    </source>
</evidence>
<keyword evidence="2" id="KW-1185">Reference proteome</keyword>
<evidence type="ECO:0000313" key="1">
    <source>
        <dbReference type="EMBL" id="OAE33334.1"/>
    </source>
</evidence>
<sequence>MAMEERSAKHCFLLQTTAQDKEYQYRKIAGRQVQSRIAWKLRGDTVFKKIFRAVRALSTTNTIFALHNPTGTRVTDRQGLDYIVTNYYRKLYAAKCTSLKTQLAKDNLIGMIPASFTDQSSPSIRKILNAPPDAGELFSTLQHMAPGKSLVPDSILIKFYKHLWGLIDNEFAQMIHQAITDGAYSFGMTHGLVALILKDGDLEQLPNWRPITLLNTSYKILSKVLQIPLQLLLLDIIHAG</sequence>
<protein>
    <recommendedName>
        <fullName evidence="3">Reverse transcriptase domain-containing protein</fullName>
    </recommendedName>
</protein>
<comment type="caution">
    <text evidence="1">The sequence shown here is derived from an EMBL/GenBank/DDBJ whole genome shotgun (WGS) entry which is preliminary data.</text>
</comment>
<proteinExistence type="predicted"/>
<dbReference type="Proteomes" id="UP000077202">
    <property type="component" value="Unassembled WGS sequence"/>
</dbReference>
<name>A0A176WKE6_MARPO</name>
<dbReference type="EMBL" id="LVLJ01000663">
    <property type="protein sequence ID" value="OAE33334.1"/>
    <property type="molecule type" value="Genomic_DNA"/>
</dbReference>
<evidence type="ECO:0000313" key="2">
    <source>
        <dbReference type="Proteomes" id="UP000077202"/>
    </source>
</evidence>